<gene>
    <name evidence="1" type="ORF">BJ988_002215</name>
</gene>
<dbReference type="AlphaFoldDB" id="A0A7Z0DLD9"/>
<evidence type="ECO:0008006" key="3">
    <source>
        <dbReference type="Google" id="ProtNLM"/>
    </source>
</evidence>
<dbReference type="SUPFAM" id="SSF54427">
    <property type="entry name" value="NTF2-like"/>
    <property type="match status" value="1"/>
</dbReference>
<dbReference type="InterPro" id="IPR032710">
    <property type="entry name" value="NTF2-like_dom_sf"/>
</dbReference>
<sequence length="154" mass="16423">MRVHAYGAVSSAIKAIEREMPGLFNIVDDEPAGRQEREKVSARFFDALQCGDAAGLQGVLAPDAQFLGDGRKPPRVGISGAGGERIAALFAVLFPRLDRLGFALERRAVRGHPGAILRDLDGRIVLALALEVFGGQVQTIRSVSAAEELGTNQM</sequence>
<reference evidence="1 2" key="1">
    <citation type="submission" date="2020-07" db="EMBL/GenBank/DDBJ databases">
        <title>Sequencing the genomes of 1000 actinobacteria strains.</title>
        <authorList>
            <person name="Klenk H.-P."/>
        </authorList>
    </citation>
    <scope>NUCLEOTIDE SEQUENCE [LARGE SCALE GENOMIC DNA]</scope>
    <source>
        <strain evidence="1 2">DSM 26487</strain>
    </source>
</reference>
<comment type="caution">
    <text evidence="1">The sequence shown here is derived from an EMBL/GenBank/DDBJ whole genome shotgun (WGS) entry which is preliminary data.</text>
</comment>
<dbReference type="RefSeq" id="WP_179658038.1">
    <property type="nucleotide sequence ID" value="NZ_JACBZR010000001.1"/>
</dbReference>
<dbReference type="Proteomes" id="UP000564496">
    <property type="component" value="Unassembled WGS sequence"/>
</dbReference>
<accession>A0A7Z0DLD9</accession>
<evidence type="ECO:0000313" key="2">
    <source>
        <dbReference type="Proteomes" id="UP000564496"/>
    </source>
</evidence>
<dbReference type="Gene3D" id="3.10.450.50">
    <property type="match status" value="1"/>
</dbReference>
<organism evidence="1 2">
    <name type="scientific">Nocardioides panzhihuensis</name>
    <dbReference type="NCBI Taxonomy" id="860243"/>
    <lineage>
        <taxon>Bacteria</taxon>
        <taxon>Bacillati</taxon>
        <taxon>Actinomycetota</taxon>
        <taxon>Actinomycetes</taxon>
        <taxon>Propionibacteriales</taxon>
        <taxon>Nocardioidaceae</taxon>
        <taxon>Nocardioides</taxon>
    </lineage>
</organism>
<name>A0A7Z0DLD9_9ACTN</name>
<dbReference type="EMBL" id="JACBZR010000001">
    <property type="protein sequence ID" value="NYI77567.1"/>
    <property type="molecule type" value="Genomic_DNA"/>
</dbReference>
<keyword evidence="2" id="KW-1185">Reference proteome</keyword>
<protein>
    <recommendedName>
        <fullName evidence="3">SnoaL-like domain-containing protein</fullName>
    </recommendedName>
</protein>
<evidence type="ECO:0000313" key="1">
    <source>
        <dbReference type="EMBL" id="NYI77567.1"/>
    </source>
</evidence>
<proteinExistence type="predicted"/>